<dbReference type="CDD" id="cd08432">
    <property type="entry name" value="PBP2_GcdR_TrpI_HvrB_AmpR_like"/>
    <property type="match status" value="1"/>
</dbReference>
<proteinExistence type="inferred from homology"/>
<dbReference type="RefSeq" id="WP_379957415.1">
    <property type="nucleotide sequence ID" value="NZ_JAUYVI010000005.1"/>
</dbReference>
<gene>
    <name evidence="6" type="ORF">Q8A70_17255</name>
</gene>
<evidence type="ECO:0000256" key="1">
    <source>
        <dbReference type="ARBA" id="ARBA00009437"/>
    </source>
</evidence>
<comment type="similarity">
    <text evidence="1">Belongs to the LysR transcriptional regulatory family.</text>
</comment>
<dbReference type="EMBL" id="JAUYVI010000005">
    <property type="protein sequence ID" value="MDQ7249439.1"/>
    <property type="molecule type" value="Genomic_DNA"/>
</dbReference>
<dbReference type="Pfam" id="PF00126">
    <property type="entry name" value="HTH_1"/>
    <property type="match status" value="1"/>
</dbReference>
<sequence length="306" mass="33183">MRDMIKDYVRGDLPSLSSLLAVVAAGERGGFTAAAQALGVTQSAVSREIRQIEQRLGCALFRRSPRGVELTPEGKQFLESAQEGLQIIGEAVARVRAQDAPRQLTIGADFAFSAHWLVPRLPKFTALEPQVDVRIITAQHVERAIADCDIAIVFGAGAWPGIEVKRLNQESVFPVCAPNYPTGPADGKPDWLTEANLLRLIDTADGSDWFDWPGYFAAAGVAVPERIRGQGYGNYPLVLQSALAGQGIALSWSPSIDALLESGQLKRAHNFTARSTRGYFLARPQNAGPNPMVEAFERWVLAEFGA</sequence>
<feature type="domain" description="HTH lysR-type" evidence="5">
    <location>
        <begin position="14"/>
        <end position="71"/>
    </location>
</feature>
<keyword evidence="4" id="KW-0804">Transcription</keyword>
<dbReference type="PANTHER" id="PTHR30537">
    <property type="entry name" value="HTH-TYPE TRANSCRIPTIONAL REGULATOR"/>
    <property type="match status" value="1"/>
</dbReference>
<dbReference type="InterPro" id="IPR036390">
    <property type="entry name" value="WH_DNA-bd_sf"/>
</dbReference>
<evidence type="ECO:0000256" key="3">
    <source>
        <dbReference type="ARBA" id="ARBA00023125"/>
    </source>
</evidence>
<accession>A0ABU0YP13</accession>
<name>A0ABU0YP13_9PROT</name>
<dbReference type="PROSITE" id="PS50931">
    <property type="entry name" value="HTH_LYSR"/>
    <property type="match status" value="1"/>
</dbReference>
<evidence type="ECO:0000259" key="5">
    <source>
        <dbReference type="PROSITE" id="PS50931"/>
    </source>
</evidence>
<reference evidence="7" key="1">
    <citation type="submission" date="2023-08" db="EMBL/GenBank/DDBJ databases">
        <title>Rhodospirillaceae gen. nov., a novel taxon isolated from the Yangtze River Yuezi River estuary sludge.</title>
        <authorList>
            <person name="Ruan L."/>
        </authorList>
    </citation>
    <scope>NUCLEOTIDE SEQUENCE [LARGE SCALE GENOMIC DNA]</scope>
    <source>
        <strain evidence="7">R-7</strain>
    </source>
</reference>
<dbReference type="PRINTS" id="PR00039">
    <property type="entry name" value="HTHLYSR"/>
</dbReference>
<keyword evidence="7" id="KW-1185">Reference proteome</keyword>
<evidence type="ECO:0000256" key="4">
    <source>
        <dbReference type="ARBA" id="ARBA00023163"/>
    </source>
</evidence>
<keyword evidence="2" id="KW-0805">Transcription regulation</keyword>
<organism evidence="6 7">
    <name type="scientific">Dongia sedimenti</name>
    <dbReference type="NCBI Taxonomy" id="3064282"/>
    <lineage>
        <taxon>Bacteria</taxon>
        <taxon>Pseudomonadati</taxon>
        <taxon>Pseudomonadota</taxon>
        <taxon>Alphaproteobacteria</taxon>
        <taxon>Rhodospirillales</taxon>
        <taxon>Dongiaceae</taxon>
        <taxon>Dongia</taxon>
    </lineage>
</organism>
<dbReference type="InterPro" id="IPR058163">
    <property type="entry name" value="LysR-type_TF_proteobact-type"/>
</dbReference>
<evidence type="ECO:0000313" key="6">
    <source>
        <dbReference type="EMBL" id="MDQ7249439.1"/>
    </source>
</evidence>
<protein>
    <submittedName>
        <fullName evidence="6">LysR substrate-binding domain-containing protein</fullName>
    </submittedName>
</protein>
<evidence type="ECO:0000313" key="7">
    <source>
        <dbReference type="Proteomes" id="UP001230156"/>
    </source>
</evidence>
<dbReference type="Gene3D" id="1.10.10.10">
    <property type="entry name" value="Winged helix-like DNA-binding domain superfamily/Winged helix DNA-binding domain"/>
    <property type="match status" value="1"/>
</dbReference>
<dbReference type="Proteomes" id="UP001230156">
    <property type="component" value="Unassembled WGS sequence"/>
</dbReference>
<dbReference type="Pfam" id="PF03466">
    <property type="entry name" value="LysR_substrate"/>
    <property type="match status" value="1"/>
</dbReference>
<comment type="caution">
    <text evidence="6">The sequence shown here is derived from an EMBL/GenBank/DDBJ whole genome shotgun (WGS) entry which is preliminary data.</text>
</comment>
<dbReference type="InterPro" id="IPR036388">
    <property type="entry name" value="WH-like_DNA-bd_sf"/>
</dbReference>
<keyword evidence="3" id="KW-0238">DNA-binding</keyword>
<evidence type="ECO:0000256" key="2">
    <source>
        <dbReference type="ARBA" id="ARBA00023015"/>
    </source>
</evidence>
<dbReference type="Gene3D" id="3.40.190.10">
    <property type="entry name" value="Periplasmic binding protein-like II"/>
    <property type="match status" value="2"/>
</dbReference>
<dbReference type="PANTHER" id="PTHR30537:SF26">
    <property type="entry name" value="GLYCINE CLEAVAGE SYSTEM TRANSCRIPTIONAL ACTIVATOR"/>
    <property type="match status" value="1"/>
</dbReference>
<dbReference type="InterPro" id="IPR000847">
    <property type="entry name" value="LysR_HTH_N"/>
</dbReference>
<dbReference type="InterPro" id="IPR005119">
    <property type="entry name" value="LysR_subst-bd"/>
</dbReference>
<dbReference type="SUPFAM" id="SSF46785">
    <property type="entry name" value="Winged helix' DNA-binding domain"/>
    <property type="match status" value="1"/>
</dbReference>
<dbReference type="SUPFAM" id="SSF53850">
    <property type="entry name" value="Periplasmic binding protein-like II"/>
    <property type="match status" value="1"/>
</dbReference>